<proteinExistence type="predicted"/>
<dbReference type="Pfam" id="PF05621">
    <property type="entry name" value="TniB"/>
    <property type="match status" value="1"/>
</dbReference>
<dbReference type="InterPro" id="IPR027417">
    <property type="entry name" value="P-loop_NTPase"/>
</dbReference>
<evidence type="ECO:0000313" key="2">
    <source>
        <dbReference type="Proteomes" id="UP001150055"/>
    </source>
</evidence>
<gene>
    <name evidence="1" type="ORF">M0O54_08375</name>
</gene>
<name>A0AB35K0E7_9GAMM</name>
<evidence type="ECO:0000313" key="1">
    <source>
        <dbReference type="EMBL" id="MDD9320138.1"/>
    </source>
</evidence>
<dbReference type="SUPFAM" id="SSF52540">
    <property type="entry name" value="P-loop containing nucleoside triphosphate hydrolases"/>
    <property type="match status" value="1"/>
</dbReference>
<dbReference type="AlphaFoldDB" id="A0AB35K0E7"/>
<dbReference type="Gene3D" id="3.40.50.300">
    <property type="entry name" value="P-loop containing nucleotide triphosphate hydrolases"/>
    <property type="match status" value="1"/>
</dbReference>
<dbReference type="Proteomes" id="UP001150055">
    <property type="component" value="Unassembled WGS sequence"/>
</dbReference>
<organism evidence="1 2">
    <name type="scientific">Acinetobacter lactucae</name>
    <dbReference type="NCBI Taxonomy" id="1785128"/>
    <lineage>
        <taxon>Bacteria</taxon>
        <taxon>Pseudomonadati</taxon>
        <taxon>Pseudomonadota</taxon>
        <taxon>Gammaproteobacteria</taxon>
        <taxon>Moraxellales</taxon>
        <taxon>Moraxellaceae</taxon>
        <taxon>Acinetobacter</taxon>
        <taxon>Acinetobacter calcoaceticus/baumannii complex</taxon>
    </lineage>
</organism>
<accession>A0AB35K0E7</accession>
<protein>
    <submittedName>
        <fullName evidence="1">TniB family NTP-binding protein</fullName>
    </submittedName>
</protein>
<reference evidence="1" key="1">
    <citation type="submission" date="2022-12" db="EMBL/GenBank/DDBJ databases">
        <title>Acinetobacter lactucae: Emerging opportunistic pathogenic species of genus Acinetobacter isolated from immunocompromised patients in clinical settings of India.</title>
        <authorList>
            <person name="Amar A.K."/>
            <person name="Sawant A.R."/>
            <person name="Meera M."/>
            <person name="Tomar A."/>
            <person name="Sistla S."/>
            <person name="Prashanth K."/>
        </authorList>
    </citation>
    <scope>NUCLEOTIDE SEQUENCE</scope>
    <source>
        <strain evidence="1">PKAL1828C</strain>
    </source>
</reference>
<comment type="caution">
    <text evidence="1">The sequence shown here is derived from an EMBL/GenBank/DDBJ whole genome shotgun (WGS) entry which is preliminary data.</text>
</comment>
<dbReference type="InterPro" id="IPR008868">
    <property type="entry name" value="TniB"/>
</dbReference>
<dbReference type="RefSeq" id="WP_269494854.1">
    <property type="nucleotide sequence ID" value="NZ_CP168231.1"/>
</dbReference>
<sequence>MKNNNSFESVSYLNDLVITSEEFMNAYTGIQQCAERSIAYKEPIGSMLLSEGGLGKTTLCHAVIAQMPNSIKIENDRQKIIIPAFYVEVPSPATVKSLAITMLNKLGDPSYDIGTTKYLTSRLTYLLIQCETKLVFLDEFHHLFDRKPTSTRMNITVGNWIKTLVNETGISFCLVGLPQFADLIQVDTQIARRFPFHYKLSPLTLGTKDICGTIYSFLHEIANKALQHNTHFSPELDSYLLGMQIYAATKGYHSYVMSLVRESMMIALEDGRATVTQNDFSQAWALGITLFISDFKQDPFAMSLSQLASNIREI</sequence>
<dbReference type="EMBL" id="JALNTG010000025">
    <property type="protein sequence ID" value="MDD9320138.1"/>
    <property type="molecule type" value="Genomic_DNA"/>
</dbReference>